<keyword evidence="1" id="KW-0805">Transcription regulation</keyword>
<evidence type="ECO:0000313" key="6">
    <source>
        <dbReference type="Proteomes" id="UP000184112"/>
    </source>
</evidence>
<evidence type="ECO:0000313" key="5">
    <source>
        <dbReference type="EMBL" id="SHG35696.1"/>
    </source>
</evidence>
<dbReference type="SUPFAM" id="SSF46689">
    <property type="entry name" value="Homeodomain-like"/>
    <property type="match status" value="1"/>
</dbReference>
<evidence type="ECO:0000256" key="2">
    <source>
        <dbReference type="ARBA" id="ARBA00023125"/>
    </source>
</evidence>
<dbReference type="AlphaFoldDB" id="A0A1M5J547"/>
<organism evidence="5 6">
    <name type="scientific">Flavobacterium johnsoniae</name>
    <name type="common">Cytophaga johnsonae</name>
    <dbReference type="NCBI Taxonomy" id="986"/>
    <lineage>
        <taxon>Bacteria</taxon>
        <taxon>Pseudomonadati</taxon>
        <taxon>Bacteroidota</taxon>
        <taxon>Flavobacteriia</taxon>
        <taxon>Flavobacteriales</taxon>
        <taxon>Flavobacteriaceae</taxon>
        <taxon>Flavobacterium</taxon>
    </lineage>
</organism>
<reference evidence="5 6" key="1">
    <citation type="submission" date="2016-11" db="EMBL/GenBank/DDBJ databases">
        <authorList>
            <person name="Jaros S."/>
            <person name="Januszkiewicz K."/>
            <person name="Wedrychowicz H."/>
        </authorList>
    </citation>
    <scope>NUCLEOTIDE SEQUENCE [LARGE SCALE GENOMIC DNA]</scope>
    <source>
        <strain evidence="5 6">DSM 6792</strain>
    </source>
</reference>
<dbReference type="GO" id="GO:0043565">
    <property type="term" value="F:sequence-specific DNA binding"/>
    <property type="evidence" value="ECO:0007669"/>
    <property type="project" value="InterPro"/>
</dbReference>
<evidence type="ECO:0000259" key="4">
    <source>
        <dbReference type="PROSITE" id="PS01124"/>
    </source>
</evidence>
<proteinExistence type="predicted"/>
<keyword evidence="2" id="KW-0238">DNA-binding</keyword>
<dbReference type="InterPro" id="IPR020449">
    <property type="entry name" value="Tscrpt_reg_AraC-type_HTH"/>
</dbReference>
<keyword evidence="3" id="KW-0804">Transcription</keyword>
<dbReference type="Proteomes" id="UP000184112">
    <property type="component" value="Unassembled WGS sequence"/>
</dbReference>
<dbReference type="PANTHER" id="PTHR43280">
    <property type="entry name" value="ARAC-FAMILY TRANSCRIPTIONAL REGULATOR"/>
    <property type="match status" value="1"/>
</dbReference>
<dbReference type="PANTHER" id="PTHR43280:SF32">
    <property type="entry name" value="TRANSCRIPTIONAL REGULATORY PROTEIN"/>
    <property type="match status" value="1"/>
</dbReference>
<feature type="domain" description="HTH araC/xylS-type" evidence="4">
    <location>
        <begin position="193"/>
        <end position="291"/>
    </location>
</feature>
<dbReference type="EMBL" id="FQWH01000002">
    <property type="protein sequence ID" value="SHG35696.1"/>
    <property type="molecule type" value="Genomic_DNA"/>
</dbReference>
<evidence type="ECO:0000256" key="3">
    <source>
        <dbReference type="ARBA" id="ARBA00023163"/>
    </source>
</evidence>
<sequence>MEKPIQILSAYEYKLQFLPCINSVTLQDKSQLQLYKIEEYLKQIVIPVAPYRTSFNFLLFVSEGYVKQQLESENHLIGPGQILNIKQGSITRTHELSPDVKGFYLIYENDILSSISLSRQDQIFLTSDPVILLQESAYNCMIKTFELLDAELHTDYVQEEICLTFFKAIMLKISRQTSHKPLLSMARELYITYKFREKLQQEHKEHKNVIFYAQQLNISETYLNKCIKKATGKPPKQWINEICVQHSQILLRDLGREIADVAYELNFHSLSHFSRVFKKVTQLSPSEFRLQVLNQY</sequence>
<dbReference type="Pfam" id="PF12833">
    <property type="entry name" value="HTH_18"/>
    <property type="match status" value="1"/>
</dbReference>
<dbReference type="Gene3D" id="1.10.10.60">
    <property type="entry name" value="Homeodomain-like"/>
    <property type="match status" value="1"/>
</dbReference>
<dbReference type="InterPro" id="IPR009057">
    <property type="entry name" value="Homeodomain-like_sf"/>
</dbReference>
<dbReference type="InterPro" id="IPR018060">
    <property type="entry name" value="HTH_AraC"/>
</dbReference>
<gene>
    <name evidence="5" type="ORF">SAMN05444388_102389</name>
</gene>
<dbReference type="GO" id="GO:0003700">
    <property type="term" value="F:DNA-binding transcription factor activity"/>
    <property type="evidence" value="ECO:0007669"/>
    <property type="project" value="InterPro"/>
</dbReference>
<dbReference type="PROSITE" id="PS01124">
    <property type="entry name" value="HTH_ARAC_FAMILY_2"/>
    <property type="match status" value="1"/>
</dbReference>
<dbReference type="RefSeq" id="WP_073408629.1">
    <property type="nucleotide sequence ID" value="NZ_CP031763.1"/>
</dbReference>
<dbReference type="PRINTS" id="PR00032">
    <property type="entry name" value="HTHARAC"/>
</dbReference>
<dbReference type="SMART" id="SM00342">
    <property type="entry name" value="HTH_ARAC"/>
    <property type="match status" value="1"/>
</dbReference>
<protein>
    <submittedName>
        <fullName evidence="5">Transcriptional regulator, AraC family</fullName>
    </submittedName>
</protein>
<evidence type="ECO:0000256" key="1">
    <source>
        <dbReference type="ARBA" id="ARBA00023015"/>
    </source>
</evidence>
<name>A0A1M5J547_FLAJO</name>
<accession>A0A1M5J547</accession>